<evidence type="ECO:0000313" key="3">
    <source>
        <dbReference type="EMBL" id="CAA2972897.1"/>
    </source>
</evidence>
<dbReference type="GO" id="GO:0003677">
    <property type="term" value="F:DNA binding"/>
    <property type="evidence" value="ECO:0007669"/>
    <property type="project" value="TreeGrafter"/>
</dbReference>
<reference evidence="3 4" key="1">
    <citation type="submission" date="2019-12" db="EMBL/GenBank/DDBJ databases">
        <authorList>
            <person name="Alioto T."/>
            <person name="Alioto T."/>
            <person name="Gomez Garrido J."/>
        </authorList>
    </citation>
    <scope>NUCLEOTIDE SEQUENCE [LARGE SCALE GENOMIC DNA]</scope>
</reference>
<keyword evidence="4" id="KW-1185">Reference proteome</keyword>
<dbReference type="OrthoDB" id="2017676at2759"/>
<dbReference type="PANTHER" id="PTHR33305:SF29">
    <property type="entry name" value="ETHYLENE INSENSITIVE 3-LIKE 5 PROTEIN"/>
    <property type="match status" value="1"/>
</dbReference>
<feature type="region of interest" description="Disordered" evidence="1">
    <location>
        <begin position="1"/>
        <end position="31"/>
    </location>
</feature>
<feature type="compositionally biased region" description="Polar residues" evidence="1">
    <location>
        <begin position="1"/>
        <end position="10"/>
    </location>
</feature>
<sequence length="78" mass="8836">MSLQKIMTQRESLEPESKPNQEQLRKKKMSGDQHVALKYMVKIMEDCNAQGFVYGIAPEKGKPVTGSRIVERSGGKRK</sequence>
<dbReference type="InterPro" id="IPR047091">
    <property type="entry name" value="EIN3-like_DNA-bd"/>
</dbReference>
<evidence type="ECO:0000259" key="2">
    <source>
        <dbReference type="Pfam" id="PF04873"/>
    </source>
</evidence>
<dbReference type="EMBL" id="CACTIH010002075">
    <property type="protein sequence ID" value="CAA2972897.1"/>
    <property type="molecule type" value="Genomic_DNA"/>
</dbReference>
<name>A0A8S0R2N0_OLEEU</name>
<accession>A0A8S0R2N0</accession>
<proteinExistence type="predicted"/>
<gene>
    <name evidence="3" type="ORF">OLEA9_A112532</name>
</gene>
<comment type="caution">
    <text evidence="3">The sequence shown here is derived from an EMBL/GenBank/DDBJ whole genome shotgun (WGS) entry which is preliminary data.</text>
</comment>
<dbReference type="GO" id="GO:0003700">
    <property type="term" value="F:DNA-binding transcription factor activity"/>
    <property type="evidence" value="ECO:0007669"/>
    <property type="project" value="InterPro"/>
</dbReference>
<dbReference type="GO" id="GO:0005634">
    <property type="term" value="C:nucleus"/>
    <property type="evidence" value="ECO:0007669"/>
    <property type="project" value="InterPro"/>
</dbReference>
<dbReference type="InterPro" id="IPR006957">
    <property type="entry name" value="EIN3"/>
</dbReference>
<organism evidence="3 4">
    <name type="scientific">Olea europaea subsp. europaea</name>
    <dbReference type="NCBI Taxonomy" id="158383"/>
    <lineage>
        <taxon>Eukaryota</taxon>
        <taxon>Viridiplantae</taxon>
        <taxon>Streptophyta</taxon>
        <taxon>Embryophyta</taxon>
        <taxon>Tracheophyta</taxon>
        <taxon>Spermatophyta</taxon>
        <taxon>Magnoliopsida</taxon>
        <taxon>eudicotyledons</taxon>
        <taxon>Gunneridae</taxon>
        <taxon>Pentapetalae</taxon>
        <taxon>asterids</taxon>
        <taxon>lamiids</taxon>
        <taxon>Lamiales</taxon>
        <taxon>Oleaceae</taxon>
        <taxon>Oleeae</taxon>
        <taxon>Olea</taxon>
    </lineage>
</organism>
<evidence type="ECO:0000313" key="4">
    <source>
        <dbReference type="Proteomes" id="UP000594638"/>
    </source>
</evidence>
<feature type="domain" description="Ethylene insensitive 3-like DNA-binding" evidence="2">
    <location>
        <begin position="7"/>
        <end position="67"/>
    </location>
</feature>
<evidence type="ECO:0000256" key="1">
    <source>
        <dbReference type="SAM" id="MobiDB-lite"/>
    </source>
</evidence>
<dbReference type="AlphaFoldDB" id="A0A8S0R2N0"/>
<dbReference type="Gramene" id="OE9A112532T1">
    <property type="protein sequence ID" value="OE9A112532C1"/>
    <property type="gene ID" value="OE9A112532"/>
</dbReference>
<dbReference type="PANTHER" id="PTHR33305">
    <property type="entry name" value="ETHYLENE INSENSITIVE 3-LIKE 2 PROTEIN"/>
    <property type="match status" value="1"/>
</dbReference>
<dbReference type="Proteomes" id="UP000594638">
    <property type="component" value="Unassembled WGS sequence"/>
</dbReference>
<protein>
    <recommendedName>
        <fullName evidence="2">Ethylene insensitive 3-like DNA-binding domain-containing protein</fullName>
    </recommendedName>
</protein>
<dbReference type="Pfam" id="PF04873">
    <property type="entry name" value="EIN3_DNA-bd"/>
    <property type="match status" value="1"/>
</dbReference>